<dbReference type="KEGG" id="ruv:EC9_00600"/>
<evidence type="ECO:0000313" key="1">
    <source>
        <dbReference type="EMBL" id="QDS85903.1"/>
    </source>
</evidence>
<dbReference type="AlphaFoldDB" id="A0A517LTE7"/>
<organism evidence="1 2">
    <name type="scientific">Rosistilla ulvae</name>
    <dbReference type="NCBI Taxonomy" id="1930277"/>
    <lineage>
        <taxon>Bacteria</taxon>
        <taxon>Pseudomonadati</taxon>
        <taxon>Planctomycetota</taxon>
        <taxon>Planctomycetia</taxon>
        <taxon>Pirellulales</taxon>
        <taxon>Pirellulaceae</taxon>
        <taxon>Rosistilla</taxon>
    </lineage>
</organism>
<gene>
    <name evidence="1" type="ORF">EC9_00600</name>
</gene>
<name>A0A517LTE7_9BACT</name>
<evidence type="ECO:0000313" key="2">
    <source>
        <dbReference type="Proteomes" id="UP000319557"/>
    </source>
</evidence>
<keyword evidence="2" id="KW-1185">Reference proteome</keyword>
<dbReference type="Proteomes" id="UP000319557">
    <property type="component" value="Chromosome"/>
</dbReference>
<sequence>MTTSPFGVFWLGGKTQMLCAQAHSLKIGAGDKMSFGGGLLLPGYRCGKRRLPDEWTEI</sequence>
<protein>
    <submittedName>
        <fullName evidence="1">Uncharacterized protein</fullName>
    </submittedName>
</protein>
<accession>A0A517LTE7</accession>
<proteinExistence type="predicted"/>
<dbReference type="EMBL" id="CP036261">
    <property type="protein sequence ID" value="QDS85903.1"/>
    <property type="molecule type" value="Genomic_DNA"/>
</dbReference>
<reference evidence="1 2" key="1">
    <citation type="submission" date="2019-02" db="EMBL/GenBank/DDBJ databases">
        <title>Deep-cultivation of Planctomycetes and their phenomic and genomic characterization uncovers novel biology.</title>
        <authorList>
            <person name="Wiegand S."/>
            <person name="Jogler M."/>
            <person name="Boedeker C."/>
            <person name="Pinto D."/>
            <person name="Vollmers J."/>
            <person name="Rivas-Marin E."/>
            <person name="Kohn T."/>
            <person name="Peeters S.H."/>
            <person name="Heuer A."/>
            <person name="Rast P."/>
            <person name="Oberbeckmann S."/>
            <person name="Bunk B."/>
            <person name="Jeske O."/>
            <person name="Meyerdierks A."/>
            <person name="Storesund J.E."/>
            <person name="Kallscheuer N."/>
            <person name="Luecker S."/>
            <person name="Lage O.M."/>
            <person name="Pohl T."/>
            <person name="Merkel B.J."/>
            <person name="Hornburger P."/>
            <person name="Mueller R.-W."/>
            <person name="Bruemmer F."/>
            <person name="Labrenz M."/>
            <person name="Spormann A.M."/>
            <person name="Op den Camp H."/>
            <person name="Overmann J."/>
            <person name="Amann R."/>
            <person name="Jetten M.S.M."/>
            <person name="Mascher T."/>
            <person name="Medema M.H."/>
            <person name="Devos D.P."/>
            <person name="Kaster A.-K."/>
            <person name="Ovreas L."/>
            <person name="Rohde M."/>
            <person name="Galperin M.Y."/>
            <person name="Jogler C."/>
        </authorList>
    </citation>
    <scope>NUCLEOTIDE SEQUENCE [LARGE SCALE GENOMIC DNA]</scope>
    <source>
        <strain evidence="1 2">EC9</strain>
    </source>
</reference>